<dbReference type="InterPro" id="IPR045170">
    <property type="entry name" value="MTOX"/>
</dbReference>
<dbReference type="PANTHER" id="PTHR10961:SF7">
    <property type="entry name" value="FAD DEPENDENT OXIDOREDUCTASE DOMAIN-CONTAINING PROTEIN"/>
    <property type="match status" value="1"/>
</dbReference>
<organism evidence="6 7">
    <name type="scientific">Pseudonocardia humida</name>
    <dbReference type="NCBI Taxonomy" id="2800819"/>
    <lineage>
        <taxon>Bacteria</taxon>
        <taxon>Bacillati</taxon>
        <taxon>Actinomycetota</taxon>
        <taxon>Actinomycetes</taxon>
        <taxon>Pseudonocardiales</taxon>
        <taxon>Pseudonocardiaceae</taxon>
        <taxon>Pseudonocardia</taxon>
    </lineage>
</organism>
<dbReference type="EMBL" id="JAGSOV010000062">
    <property type="protein sequence ID" value="MCO1659126.1"/>
    <property type="molecule type" value="Genomic_DNA"/>
</dbReference>
<dbReference type="PANTHER" id="PTHR10961">
    <property type="entry name" value="PEROXISOMAL SARCOSINE OXIDASE"/>
    <property type="match status" value="1"/>
</dbReference>
<sequence>MRIAVVGAGVVGLATATELLDRGHEVRCYEADTPMAARSVGDTRIFRLLHQRPELVDWAARARERWRAWGERAGRPLVGDEGAVVGGDIGPWTAAMSAAGAPFEVTDTRPELPAAAPGGPFLLDPGGGVVRAADTGRFLLDVVGAALVGEAVADLRVSGGLVEVASTTGTATFDAAVVAAGAGTAGLAAPLGVAVPDALVHHHRFTFPLRDPARVPPAWIDRSASWRPGFGSYGQLAGPGRWAIGAHADQLDESWESGREAVELRSRQLVTAYVQEYVTGALPEVVETVYCAAPPGLGDGVSAAVAGPVVVVWGDNLFKFAPVLGAALADAALDRELPAALRVAAGG</sequence>
<evidence type="ECO:0000256" key="2">
    <source>
        <dbReference type="ARBA" id="ARBA00022630"/>
    </source>
</evidence>
<evidence type="ECO:0000313" key="6">
    <source>
        <dbReference type="EMBL" id="MCO1659126.1"/>
    </source>
</evidence>
<keyword evidence="3" id="KW-0274">FAD</keyword>
<feature type="domain" description="FAD dependent oxidoreductase" evidence="5">
    <location>
        <begin position="2"/>
        <end position="330"/>
    </location>
</feature>
<comment type="caution">
    <text evidence="6">The sequence shown here is derived from an EMBL/GenBank/DDBJ whole genome shotgun (WGS) entry which is preliminary data.</text>
</comment>
<name>A0ABT1A839_9PSEU</name>
<gene>
    <name evidence="6" type="ORF">KDL28_29055</name>
</gene>
<reference evidence="6" key="1">
    <citation type="submission" date="2021-04" db="EMBL/GenBank/DDBJ databases">
        <title>Pseudonocardia sp. nov., isolated from sandy soil of mangrove forest.</title>
        <authorList>
            <person name="Zan Z."/>
            <person name="Huang R."/>
            <person name="Liu W."/>
        </authorList>
    </citation>
    <scope>NUCLEOTIDE SEQUENCE</scope>
    <source>
        <strain evidence="6">S2-4</strain>
    </source>
</reference>
<dbReference type="RefSeq" id="WP_252443787.1">
    <property type="nucleotide sequence ID" value="NZ_JAGSOV010000062.1"/>
</dbReference>
<dbReference type="SUPFAM" id="SSF51905">
    <property type="entry name" value="FAD/NAD(P)-binding domain"/>
    <property type="match status" value="1"/>
</dbReference>
<dbReference type="InterPro" id="IPR006076">
    <property type="entry name" value="FAD-dep_OxRdtase"/>
</dbReference>
<dbReference type="Proteomes" id="UP001165283">
    <property type="component" value="Unassembled WGS sequence"/>
</dbReference>
<keyword evidence="7" id="KW-1185">Reference proteome</keyword>
<keyword evidence="2" id="KW-0285">Flavoprotein</keyword>
<keyword evidence="4" id="KW-0560">Oxidoreductase</keyword>
<evidence type="ECO:0000256" key="3">
    <source>
        <dbReference type="ARBA" id="ARBA00022827"/>
    </source>
</evidence>
<dbReference type="InterPro" id="IPR036188">
    <property type="entry name" value="FAD/NAD-bd_sf"/>
</dbReference>
<proteinExistence type="predicted"/>
<accession>A0ABT1A839</accession>
<evidence type="ECO:0000313" key="7">
    <source>
        <dbReference type="Proteomes" id="UP001165283"/>
    </source>
</evidence>
<evidence type="ECO:0000256" key="1">
    <source>
        <dbReference type="ARBA" id="ARBA00001974"/>
    </source>
</evidence>
<dbReference type="Pfam" id="PF01266">
    <property type="entry name" value="DAO"/>
    <property type="match status" value="1"/>
</dbReference>
<dbReference type="Gene3D" id="3.30.9.10">
    <property type="entry name" value="D-Amino Acid Oxidase, subunit A, domain 2"/>
    <property type="match status" value="1"/>
</dbReference>
<protein>
    <submittedName>
        <fullName evidence="6">FAD-dependent oxidoreductase</fullName>
    </submittedName>
</protein>
<evidence type="ECO:0000259" key="5">
    <source>
        <dbReference type="Pfam" id="PF01266"/>
    </source>
</evidence>
<comment type="cofactor">
    <cofactor evidence="1">
        <name>FAD</name>
        <dbReference type="ChEBI" id="CHEBI:57692"/>
    </cofactor>
</comment>
<evidence type="ECO:0000256" key="4">
    <source>
        <dbReference type="ARBA" id="ARBA00023002"/>
    </source>
</evidence>
<dbReference type="Gene3D" id="3.50.50.60">
    <property type="entry name" value="FAD/NAD(P)-binding domain"/>
    <property type="match status" value="1"/>
</dbReference>